<protein>
    <recommendedName>
        <fullName evidence="1">Reverse transcriptase zinc-binding domain-containing protein</fullName>
    </recommendedName>
</protein>
<dbReference type="InterPro" id="IPR026960">
    <property type="entry name" value="RVT-Znf"/>
</dbReference>
<gene>
    <name evidence="2" type="ORF">R3W88_024403</name>
</gene>
<evidence type="ECO:0000313" key="2">
    <source>
        <dbReference type="EMBL" id="KAK4731415.1"/>
    </source>
</evidence>
<proteinExistence type="predicted"/>
<sequence length="109" mass="12523">MIREDLSPIRGSSGSGLLRHQIGSKPSYWLLYHWRLPTNHSLHHTGLNVNPKCQYSDNSKEDITHIFLQCPNSLFFRSNILSTSHNPGITNTISTNEIDGIEQWDNMKY</sequence>
<accession>A0AAV9M391</accession>
<evidence type="ECO:0000259" key="1">
    <source>
        <dbReference type="Pfam" id="PF13966"/>
    </source>
</evidence>
<name>A0AAV9M391_9SOLN</name>
<dbReference type="AlphaFoldDB" id="A0AAV9M391"/>
<keyword evidence="3" id="KW-1185">Reference proteome</keyword>
<dbReference type="Proteomes" id="UP001311915">
    <property type="component" value="Unassembled WGS sequence"/>
</dbReference>
<feature type="domain" description="Reverse transcriptase zinc-binding" evidence="1">
    <location>
        <begin position="28"/>
        <end position="73"/>
    </location>
</feature>
<dbReference type="EMBL" id="JAWPEI010000003">
    <property type="protein sequence ID" value="KAK4731415.1"/>
    <property type="molecule type" value="Genomic_DNA"/>
</dbReference>
<organism evidence="2 3">
    <name type="scientific">Solanum pinnatisectum</name>
    <name type="common">tansyleaf nightshade</name>
    <dbReference type="NCBI Taxonomy" id="50273"/>
    <lineage>
        <taxon>Eukaryota</taxon>
        <taxon>Viridiplantae</taxon>
        <taxon>Streptophyta</taxon>
        <taxon>Embryophyta</taxon>
        <taxon>Tracheophyta</taxon>
        <taxon>Spermatophyta</taxon>
        <taxon>Magnoliopsida</taxon>
        <taxon>eudicotyledons</taxon>
        <taxon>Gunneridae</taxon>
        <taxon>Pentapetalae</taxon>
        <taxon>asterids</taxon>
        <taxon>lamiids</taxon>
        <taxon>Solanales</taxon>
        <taxon>Solanaceae</taxon>
        <taxon>Solanoideae</taxon>
        <taxon>Solaneae</taxon>
        <taxon>Solanum</taxon>
    </lineage>
</organism>
<comment type="caution">
    <text evidence="2">The sequence shown here is derived from an EMBL/GenBank/DDBJ whole genome shotgun (WGS) entry which is preliminary data.</text>
</comment>
<dbReference type="Pfam" id="PF13966">
    <property type="entry name" value="zf-RVT"/>
    <property type="match status" value="1"/>
</dbReference>
<reference evidence="2 3" key="1">
    <citation type="submission" date="2023-10" db="EMBL/GenBank/DDBJ databases">
        <title>Genome-Wide Identification Analysis in wild type Solanum Pinnatisectum Reveals Some Genes Defensing Phytophthora Infestans.</title>
        <authorList>
            <person name="Sun C."/>
        </authorList>
    </citation>
    <scope>NUCLEOTIDE SEQUENCE [LARGE SCALE GENOMIC DNA]</scope>
    <source>
        <strain evidence="2">LQN</strain>
        <tissue evidence="2">Leaf</tissue>
    </source>
</reference>
<evidence type="ECO:0000313" key="3">
    <source>
        <dbReference type="Proteomes" id="UP001311915"/>
    </source>
</evidence>